<evidence type="ECO:0000313" key="2">
    <source>
        <dbReference type="EMBL" id="CUO70728.1"/>
    </source>
</evidence>
<reference evidence="2 3" key="1">
    <citation type="submission" date="2015-09" db="EMBL/GenBank/DDBJ databases">
        <authorList>
            <consortium name="Pathogen Informatics"/>
        </authorList>
    </citation>
    <scope>NUCLEOTIDE SEQUENCE [LARGE SCALE GENOMIC DNA]</scope>
    <source>
        <strain evidence="2 3">2789STDY5608849</strain>
    </source>
</reference>
<gene>
    <name evidence="2" type="ORF">ERS852406_02620</name>
</gene>
<dbReference type="Pfam" id="PF06161">
    <property type="entry name" value="DUF975"/>
    <property type="match status" value="1"/>
</dbReference>
<accession>A0A174HBW9</accession>
<feature type="transmembrane region" description="Helical" evidence="1">
    <location>
        <begin position="106"/>
        <end position="126"/>
    </location>
</feature>
<evidence type="ECO:0000256" key="1">
    <source>
        <dbReference type="SAM" id="Phobius"/>
    </source>
</evidence>
<dbReference type="Proteomes" id="UP000095706">
    <property type="component" value="Unassembled WGS sequence"/>
</dbReference>
<feature type="transmembrane region" description="Helical" evidence="1">
    <location>
        <begin position="158"/>
        <end position="177"/>
    </location>
</feature>
<protein>
    <submittedName>
        <fullName evidence="2">Predicted integral membrane protein</fullName>
    </submittedName>
</protein>
<sequence>MNGQKQKFSELKKQAREAMAGRCGTLVGATAINLFLTFSCSLIPTLIFSGTTLYDIIFLNLTLFLFSLLLSLFQAGYLKICLSTLRREPISVGDMLYAFYHHPDQYVLMFLIINGISSVIALISSIPGFQYLSSPSAELTLGTALSIDAELSSLMNVYVYKLIGSLVSTLVLVPFSLSTFVMNDTPGIGPIQAIRQSFVLMKKNFFRYILLLLSFLGLEILASCSCAIGFLWVMPYMQITMAAFYQERKDVLYPASEPVGYDTDSFGSGTDL</sequence>
<dbReference type="RefSeq" id="WP_055228306.1">
    <property type="nucleotide sequence ID" value="NZ_CYYV01000013.1"/>
</dbReference>
<dbReference type="AlphaFoldDB" id="A0A174HBW9"/>
<evidence type="ECO:0000313" key="3">
    <source>
        <dbReference type="Proteomes" id="UP000095706"/>
    </source>
</evidence>
<feature type="transmembrane region" description="Helical" evidence="1">
    <location>
        <begin position="56"/>
        <end position="78"/>
    </location>
</feature>
<organism evidence="2 3">
    <name type="scientific">Fusicatenibacter saccharivorans</name>
    <dbReference type="NCBI Taxonomy" id="1150298"/>
    <lineage>
        <taxon>Bacteria</taxon>
        <taxon>Bacillati</taxon>
        <taxon>Bacillota</taxon>
        <taxon>Clostridia</taxon>
        <taxon>Lachnospirales</taxon>
        <taxon>Lachnospiraceae</taxon>
        <taxon>Fusicatenibacter</taxon>
    </lineage>
</organism>
<dbReference type="InterPro" id="IPR010380">
    <property type="entry name" value="DUF975"/>
</dbReference>
<keyword evidence="1" id="KW-0472">Membrane</keyword>
<dbReference type="PANTHER" id="PTHR40076:SF1">
    <property type="entry name" value="MEMBRANE PROTEIN"/>
    <property type="match status" value="1"/>
</dbReference>
<proteinExistence type="predicted"/>
<keyword evidence="1" id="KW-0812">Transmembrane</keyword>
<feature type="transmembrane region" description="Helical" evidence="1">
    <location>
        <begin position="205"/>
        <end position="233"/>
    </location>
</feature>
<dbReference type="EMBL" id="CYYV01000013">
    <property type="protein sequence ID" value="CUO70728.1"/>
    <property type="molecule type" value="Genomic_DNA"/>
</dbReference>
<keyword evidence="1" id="KW-1133">Transmembrane helix</keyword>
<dbReference type="PANTHER" id="PTHR40076">
    <property type="entry name" value="MEMBRANE PROTEIN-RELATED"/>
    <property type="match status" value="1"/>
</dbReference>
<name>A0A174HBW9_9FIRM</name>
<feature type="transmembrane region" description="Helical" evidence="1">
    <location>
        <begin position="21"/>
        <end position="44"/>
    </location>
</feature>